<dbReference type="PANTHER" id="PTHR27003">
    <property type="entry name" value="OS07G0166700 PROTEIN"/>
    <property type="match status" value="1"/>
</dbReference>
<keyword evidence="2" id="KW-0808">Transferase</keyword>
<comment type="caution">
    <text evidence="2">The sequence shown here is derived from an EMBL/GenBank/DDBJ whole genome shotgun (WGS) entry which is preliminary data.</text>
</comment>
<dbReference type="EMBL" id="BKCJ010527873">
    <property type="protein sequence ID" value="GFA98645.1"/>
    <property type="molecule type" value="Genomic_DNA"/>
</dbReference>
<evidence type="ECO:0000313" key="2">
    <source>
        <dbReference type="EMBL" id="GFA98645.1"/>
    </source>
</evidence>
<dbReference type="PROSITE" id="PS50011">
    <property type="entry name" value="PROTEIN_KINASE_DOM"/>
    <property type="match status" value="1"/>
</dbReference>
<dbReference type="AlphaFoldDB" id="A0A699KNM4"/>
<accession>A0A699KNM4</accession>
<keyword evidence="2" id="KW-0418">Kinase</keyword>
<feature type="non-terminal residue" evidence="2">
    <location>
        <position position="145"/>
    </location>
</feature>
<organism evidence="2">
    <name type="scientific">Tanacetum cinerariifolium</name>
    <name type="common">Dalmatian daisy</name>
    <name type="synonym">Chrysanthemum cinerariifolium</name>
    <dbReference type="NCBI Taxonomy" id="118510"/>
    <lineage>
        <taxon>Eukaryota</taxon>
        <taxon>Viridiplantae</taxon>
        <taxon>Streptophyta</taxon>
        <taxon>Embryophyta</taxon>
        <taxon>Tracheophyta</taxon>
        <taxon>Spermatophyta</taxon>
        <taxon>Magnoliopsida</taxon>
        <taxon>eudicotyledons</taxon>
        <taxon>Gunneridae</taxon>
        <taxon>Pentapetalae</taxon>
        <taxon>asterids</taxon>
        <taxon>campanulids</taxon>
        <taxon>Asterales</taxon>
        <taxon>Asteraceae</taxon>
        <taxon>Asteroideae</taxon>
        <taxon>Anthemideae</taxon>
        <taxon>Anthemidinae</taxon>
        <taxon>Tanacetum</taxon>
    </lineage>
</organism>
<dbReference type="GO" id="GO:0005886">
    <property type="term" value="C:plasma membrane"/>
    <property type="evidence" value="ECO:0007669"/>
    <property type="project" value="TreeGrafter"/>
</dbReference>
<reference evidence="2" key="1">
    <citation type="journal article" date="2019" name="Sci. Rep.">
        <title>Draft genome of Tanacetum cinerariifolium, the natural source of mosquito coil.</title>
        <authorList>
            <person name="Yamashiro T."/>
            <person name="Shiraishi A."/>
            <person name="Satake H."/>
            <person name="Nakayama K."/>
        </authorList>
    </citation>
    <scope>NUCLEOTIDE SEQUENCE</scope>
</reference>
<name>A0A699KNM4_TANCI</name>
<dbReference type="GO" id="GO:0009506">
    <property type="term" value="C:plasmodesma"/>
    <property type="evidence" value="ECO:0007669"/>
    <property type="project" value="TreeGrafter"/>
</dbReference>
<dbReference type="InterPro" id="IPR008271">
    <property type="entry name" value="Ser/Thr_kinase_AS"/>
</dbReference>
<dbReference type="PROSITE" id="PS00108">
    <property type="entry name" value="PROTEIN_KINASE_ST"/>
    <property type="match status" value="1"/>
</dbReference>
<dbReference type="SUPFAM" id="SSF56112">
    <property type="entry name" value="Protein kinase-like (PK-like)"/>
    <property type="match status" value="1"/>
</dbReference>
<dbReference type="Gene3D" id="1.10.510.10">
    <property type="entry name" value="Transferase(Phosphotransferase) domain 1"/>
    <property type="match status" value="2"/>
</dbReference>
<dbReference type="GO" id="GO:0004714">
    <property type="term" value="F:transmembrane receptor protein tyrosine kinase activity"/>
    <property type="evidence" value="ECO:0007669"/>
    <property type="project" value="InterPro"/>
</dbReference>
<evidence type="ECO:0000259" key="1">
    <source>
        <dbReference type="PROSITE" id="PS50011"/>
    </source>
</evidence>
<feature type="non-terminal residue" evidence="2">
    <location>
        <position position="1"/>
    </location>
</feature>
<dbReference type="InterPro" id="IPR011009">
    <property type="entry name" value="Kinase-like_dom_sf"/>
</dbReference>
<dbReference type="PANTHER" id="PTHR27003:SF390">
    <property type="entry name" value="PROTEIN KINASE DOMAIN-CONTAINING PROTEIN"/>
    <property type="match status" value="1"/>
</dbReference>
<feature type="domain" description="Protein kinase" evidence="1">
    <location>
        <begin position="1"/>
        <end position="145"/>
    </location>
</feature>
<proteinExistence type="predicted"/>
<dbReference type="Pfam" id="PF00069">
    <property type="entry name" value="Pkinase"/>
    <property type="match status" value="1"/>
</dbReference>
<dbReference type="InterPro" id="IPR000719">
    <property type="entry name" value="Prot_kinase_dom"/>
</dbReference>
<dbReference type="GO" id="GO:0005524">
    <property type="term" value="F:ATP binding"/>
    <property type="evidence" value="ECO:0007669"/>
    <property type="project" value="InterPro"/>
</dbReference>
<gene>
    <name evidence="2" type="ORF">Tci_670617</name>
</gene>
<sequence length="145" mass="16338">LNISIGSARGLDYLHTGTGVKSRVIHHDVKSSNVLLDEKLAAKISYFGVSRIAHRLTRKSDVYAFDVVLLETLCGRPALNFTLDEQQHSLAGWAKHCIKQVQDRPIMTNMLYRLEFVLHSANDQKHNGRTTFIEKARLLLSTKAP</sequence>
<protein>
    <submittedName>
        <fullName evidence="2">Serine/threonine/dual specificity protein kinase, catalytic domain-containing protein</fullName>
    </submittedName>
</protein>
<dbReference type="InterPro" id="IPR045272">
    <property type="entry name" value="ANXUR1/2-like"/>
</dbReference>